<keyword evidence="3" id="KW-1185">Reference proteome</keyword>
<comment type="caution">
    <text evidence="2">The sequence shown here is derived from an EMBL/GenBank/DDBJ whole genome shotgun (WGS) entry which is preliminary data.</text>
</comment>
<dbReference type="Proteomes" id="UP001148018">
    <property type="component" value="Unassembled WGS sequence"/>
</dbReference>
<evidence type="ECO:0000313" key="2">
    <source>
        <dbReference type="EMBL" id="KAJ3588500.1"/>
    </source>
</evidence>
<dbReference type="EMBL" id="JANIIK010000116">
    <property type="protein sequence ID" value="KAJ3588500.1"/>
    <property type="molecule type" value="Genomic_DNA"/>
</dbReference>
<sequence length="140" mass="15316">MWFAGQGLVVADGEERERRQNNQDQEPPRRRGRGPGEAPGVGRGQVRGQQLLVEVQVIHGVKVLVYGWTAYSELAPTEAGLWYLQHRVLEVISDTGRSTLAGGEEEEEGVSGWQGATSTLNFTLFPLVVVSTEAKSITRA</sequence>
<reference evidence="2" key="1">
    <citation type="submission" date="2022-07" db="EMBL/GenBank/DDBJ databases">
        <title>Chromosome-level genome of Muraenolepis orangiensis.</title>
        <authorList>
            <person name="Kim J."/>
        </authorList>
    </citation>
    <scope>NUCLEOTIDE SEQUENCE</scope>
    <source>
        <strain evidence="2">KU_S4_2022</strain>
        <tissue evidence="2">Muscle</tissue>
    </source>
</reference>
<feature type="region of interest" description="Disordered" evidence="1">
    <location>
        <begin position="1"/>
        <end position="45"/>
    </location>
</feature>
<organism evidence="2 3">
    <name type="scientific">Muraenolepis orangiensis</name>
    <name type="common">Patagonian moray cod</name>
    <dbReference type="NCBI Taxonomy" id="630683"/>
    <lineage>
        <taxon>Eukaryota</taxon>
        <taxon>Metazoa</taxon>
        <taxon>Chordata</taxon>
        <taxon>Craniata</taxon>
        <taxon>Vertebrata</taxon>
        <taxon>Euteleostomi</taxon>
        <taxon>Actinopterygii</taxon>
        <taxon>Neopterygii</taxon>
        <taxon>Teleostei</taxon>
        <taxon>Neoteleostei</taxon>
        <taxon>Acanthomorphata</taxon>
        <taxon>Zeiogadaria</taxon>
        <taxon>Gadariae</taxon>
        <taxon>Gadiformes</taxon>
        <taxon>Muraenolepidoidei</taxon>
        <taxon>Muraenolepididae</taxon>
        <taxon>Muraenolepis</taxon>
    </lineage>
</organism>
<evidence type="ECO:0000256" key="1">
    <source>
        <dbReference type="SAM" id="MobiDB-lite"/>
    </source>
</evidence>
<gene>
    <name evidence="2" type="ORF">NHX12_012092</name>
</gene>
<feature type="non-terminal residue" evidence="2">
    <location>
        <position position="1"/>
    </location>
</feature>
<evidence type="ECO:0000313" key="3">
    <source>
        <dbReference type="Proteomes" id="UP001148018"/>
    </source>
</evidence>
<feature type="compositionally biased region" description="Gly residues" evidence="1">
    <location>
        <begin position="35"/>
        <end position="45"/>
    </location>
</feature>
<dbReference type="AlphaFoldDB" id="A0A9Q0DK58"/>
<name>A0A9Q0DK58_9TELE</name>
<accession>A0A9Q0DK58</accession>
<feature type="compositionally biased region" description="Basic and acidic residues" evidence="1">
    <location>
        <begin position="13"/>
        <end position="29"/>
    </location>
</feature>
<proteinExistence type="predicted"/>
<protein>
    <submittedName>
        <fullName evidence="2">Uncharacterized protein</fullName>
    </submittedName>
</protein>